<sequence>MRQLGHQRRQTVLLLLHRGFGGGDLGIDIVHQTIALLRQVIDRQRQQLDFRRPFRRNPEIAVRRQHQAQVLGHLEQALDILAKQAVDDQQTDHEAEGGHHRAERQVRHDQLDEQRLFGGLRTRPDQQRRNHEGAGHQQTENDDRKKEAGARVHRVQRVHMLNLFDDCGYSDIDDLPCLALFILPLIIISIDCGYLGQQYLRT</sequence>
<feature type="compositionally biased region" description="Basic and acidic residues" evidence="1">
    <location>
        <begin position="122"/>
        <end position="150"/>
    </location>
</feature>
<dbReference type="AlphaFoldDB" id="A0A080LV10"/>
<feature type="region of interest" description="Disordered" evidence="1">
    <location>
        <begin position="86"/>
        <end position="151"/>
    </location>
</feature>
<reference evidence="2 3" key="1">
    <citation type="submission" date="2014-02" db="EMBL/GenBank/DDBJ databases">
        <title>Expanding our view of genomic diversity in Candidatus Accumulibacter clades.</title>
        <authorList>
            <person name="Skennerton C.T."/>
            <person name="Barr J.J."/>
            <person name="Slater F.R."/>
            <person name="Bond P.L."/>
            <person name="Tyson G.W."/>
        </authorList>
    </citation>
    <scope>NUCLEOTIDE SEQUENCE [LARGE SCALE GENOMIC DNA]</scope>
    <source>
        <strain evidence="3">BA-91</strain>
    </source>
</reference>
<evidence type="ECO:0000313" key="3">
    <source>
        <dbReference type="Proteomes" id="UP000020077"/>
    </source>
</evidence>
<dbReference type="Proteomes" id="UP000020077">
    <property type="component" value="Unassembled WGS sequence"/>
</dbReference>
<dbReference type="EMBL" id="JDVG02000390">
    <property type="protein sequence ID" value="KFB72421.1"/>
    <property type="molecule type" value="Genomic_DNA"/>
</dbReference>
<gene>
    <name evidence="2" type="ORF">AW09_002392</name>
</gene>
<name>A0A080LV10_9PROT</name>
<protein>
    <submittedName>
        <fullName evidence="2">Uncharacterized protein</fullName>
    </submittedName>
</protein>
<proteinExistence type="predicted"/>
<evidence type="ECO:0000256" key="1">
    <source>
        <dbReference type="SAM" id="MobiDB-lite"/>
    </source>
</evidence>
<organism evidence="2 3">
    <name type="scientific">Candidatus Accumulibacter phosphatis</name>
    <dbReference type="NCBI Taxonomy" id="327160"/>
    <lineage>
        <taxon>Bacteria</taxon>
        <taxon>Pseudomonadati</taxon>
        <taxon>Pseudomonadota</taxon>
        <taxon>Betaproteobacteria</taxon>
        <taxon>Candidatus Accumulibacter</taxon>
    </lineage>
</organism>
<comment type="caution">
    <text evidence="2">The sequence shown here is derived from an EMBL/GenBank/DDBJ whole genome shotgun (WGS) entry which is preliminary data.</text>
</comment>
<feature type="compositionally biased region" description="Basic and acidic residues" evidence="1">
    <location>
        <begin position="90"/>
        <end position="115"/>
    </location>
</feature>
<evidence type="ECO:0000313" key="2">
    <source>
        <dbReference type="EMBL" id="KFB72421.1"/>
    </source>
</evidence>
<accession>A0A080LV10</accession>